<reference evidence="1 2" key="2">
    <citation type="submission" date="2018-11" db="EMBL/GenBank/DDBJ databases">
        <authorList>
            <consortium name="Pathogen Informatics"/>
        </authorList>
    </citation>
    <scope>NUCLEOTIDE SEQUENCE [LARGE SCALE GENOMIC DNA]</scope>
    <source>
        <strain evidence="1 2">NST_G2</strain>
    </source>
</reference>
<evidence type="ECO:0000313" key="2">
    <source>
        <dbReference type="Proteomes" id="UP000275846"/>
    </source>
</evidence>
<dbReference type="WBParaSite" id="SSLN_0000468101-mRNA-1">
    <property type="protein sequence ID" value="SSLN_0000468101-mRNA-1"/>
    <property type="gene ID" value="SSLN_0000468101"/>
</dbReference>
<reference evidence="3" key="1">
    <citation type="submission" date="2016-06" db="UniProtKB">
        <authorList>
            <consortium name="WormBaseParasite"/>
        </authorList>
    </citation>
    <scope>IDENTIFICATION</scope>
</reference>
<dbReference type="EMBL" id="UYSU01032903">
    <property type="protein sequence ID" value="VDL90914.1"/>
    <property type="molecule type" value="Genomic_DNA"/>
</dbReference>
<protein>
    <submittedName>
        <fullName evidence="1 3">Uncharacterized protein</fullName>
    </submittedName>
</protein>
<name>A0A183SJY1_SCHSO</name>
<sequence length="99" mass="11268">MLSRANVERPVSAKDPIPNREKSAVVYRLQCSCGICNFVGETGRQLQTRMHEHQLTVRRLDPKSEVATHAAQTRHVFNFDAAEIVGRRDDHTSRQIKEA</sequence>
<dbReference type="OrthoDB" id="6274432at2759"/>
<keyword evidence="2" id="KW-1185">Reference proteome</keyword>
<dbReference type="AlphaFoldDB" id="A0A183SJY1"/>
<accession>A0A183SJY1</accession>
<proteinExistence type="predicted"/>
<gene>
    <name evidence="1" type="ORF">SSLN_LOCUS4529</name>
</gene>
<organism evidence="3">
    <name type="scientific">Schistocephalus solidus</name>
    <name type="common">Tapeworm</name>
    <dbReference type="NCBI Taxonomy" id="70667"/>
    <lineage>
        <taxon>Eukaryota</taxon>
        <taxon>Metazoa</taxon>
        <taxon>Spiralia</taxon>
        <taxon>Lophotrochozoa</taxon>
        <taxon>Platyhelminthes</taxon>
        <taxon>Cestoda</taxon>
        <taxon>Eucestoda</taxon>
        <taxon>Diphyllobothriidea</taxon>
        <taxon>Diphyllobothriidae</taxon>
        <taxon>Schistocephalus</taxon>
    </lineage>
</organism>
<dbReference type="Proteomes" id="UP000275846">
    <property type="component" value="Unassembled WGS sequence"/>
</dbReference>
<evidence type="ECO:0000313" key="1">
    <source>
        <dbReference type="EMBL" id="VDL90914.1"/>
    </source>
</evidence>
<evidence type="ECO:0000313" key="3">
    <source>
        <dbReference type="WBParaSite" id="SSLN_0000468101-mRNA-1"/>
    </source>
</evidence>